<dbReference type="Proteomes" id="UP000824540">
    <property type="component" value="Unassembled WGS sequence"/>
</dbReference>
<organism evidence="1 2">
    <name type="scientific">Albula glossodonta</name>
    <name type="common">roundjaw bonefish</name>
    <dbReference type="NCBI Taxonomy" id="121402"/>
    <lineage>
        <taxon>Eukaryota</taxon>
        <taxon>Metazoa</taxon>
        <taxon>Chordata</taxon>
        <taxon>Craniata</taxon>
        <taxon>Vertebrata</taxon>
        <taxon>Euteleostomi</taxon>
        <taxon>Actinopterygii</taxon>
        <taxon>Neopterygii</taxon>
        <taxon>Teleostei</taxon>
        <taxon>Albuliformes</taxon>
        <taxon>Albulidae</taxon>
        <taxon>Albula</taxon>
    </lineage>
</organism>
<proteinExistence type="predicted"/>
<dbReference type="EMBL" id="JAFBMS010000168">
    <property type="protein sequence ID" value="KAG9333954.1"/>
    <property type="molecule type" value="Genomic_DNA"/>
</dbReference>
<dbReference type="OrthoDB" id="125347at2759"/>
<evidence type="ECO:0000313" key="2">
    <source>
        <dbReference type="Proteomes" id="UP000824540"/>
    </source>
</evidence>
<accession>A0A8T2N1G7</accession>
<comment type="caution">
    <text evidence="1">The sequence shown here is derived from an EMBL/GenBank/DDBJ whole genome shotgun (WGS) entry which is preliminary data.</text>
</comment>
<dbReference type="AlphaFoldDB" id="A0A8T2N1G7"/>
<sequence length="319" mass="35153">MEGERGVTLKQFWEEYNIYKAIKNIDAAWCEVESSKRNGAWNKLIPQFARDFCGSEEVDAAAQRVVHLSAELQLELEVEDVHWLLESHSEEPTDEDLLYIDRQREEDEATSEGEVVPEKKFTCKQLAEDFSSLDKVLASFESQDTNPERFAKVACRGTLPWSWRATVPAGVLYPGPGGPLCLQGYSTLVLGGHFACRGPRCLQGYSTLVLGGHFACRGTLPWSWGATLPAGVLYPGPGGPLCLQGYSTLVLGGHFACRGPQCLHSYSTLVLGGHFLQYSTLVLDSLQGYSILEGSAQLLYPGPAASCRQAHLYIYICHD</sequence>
<protein>
    <submittedName>
        <fullName evidence="1">Uncharacterized protein</fullName>
    </submittedName>
</protein>
<reference evidence="1" key="1">
    <citation type="thesis" date="2021" institute="BYU ScholarsArchive" country="Provo, UT, USA">
        <title>Applications of and Algorithms for Genome Assembly and Genomic Analyses with an Emphasis on Marine Teleosts.</title>
        <authorList>
            <person name="Pickett B.D."/>
        </authorList>
    </citation>
    <scope>NUCLEOTIDE SEQUENCE</scope>
    <source>
        <strain evidence="1">HI-2016</strain>
    </source>
</reference>
<keyword evidence="2" id="KW-1185">Reference proteome</keyword>
<gene>
    <name evidence="1" type="ORF">JZ751_009357</name>
</gene>
<name>A0A8T2N1G7_9TELE</name>
<evidence type="ECO:0000313" key="1">
    <source>
        <dbReference type="EMBL" id="KAG9333954.1"/>
    </source>
</evidence>